<dbReference type="EMBL" id="LT906441">
    <property type="protein sequence ID" value="SNV34463.1"/>
    <property type="molecule type" value="Genomic_DNA"/>
</dbReference>
<accession>A0A239WKM5</accession>
<proteinExistence type="predicted"/>
<evidence type="ECO:0000313" key="2">
    <source>
        <dbReference type="Proteomes" id="UP000215332"/>
    </source>
</evidence>
<sequence length="182" mass="19893">MSHNGSMGLFRKSRPGDDVMAAVRQVLGQSMVKVLAWGHGRMDGPVTVIAVEEGLVVVPEQAEPGAVAWHEIIRGGWHKEKSALWWMVLDQSEVRIIMDQPGDIPGVFQSQVNATILCQEGVDVPGGRVVVAGRRRAGALGRRDPSILWTAMAVGEADLSDPETKQLVLEHSEDLKGRWESR</sequence>
<dbReference type="eggNOG" id="ENOG503398G">
    <property type="taxonomic scope" value="Bacteria"/>
</dbReference>
<organism evidence="1 2">
    <name type="scientific">Cutibacterium granulosum</name>
    <dbReference type="NCBI Taxonomy" id="33011"/>
    <lineage>
        <taxon>Bacteria</taxon>
        <taxon>Bacillati</taxon>
        <taxon>Actinomycetota</taxon>
        <taxon>Actinomycetes</taxon>
        <taxon>Propionibacteriales</taxon>
        <taxon>Propionibacteriaceae</taxon>
        <taxon>Cutibacterium</taxon>
    </lineage>
</organism>
<gene>
    <name evidence="1" type="ORF">SAMEA4412665_01121</name>
</gene>
<dbReference type="Proteomes" id="UP000215332">
    <property type="component" value="Chromosome 1"/>
</dbReference>
<reference evidence="1 2" key="1">
    <citation type="submission" date="2017-06" db="EMBL/GenBank/DDBJ databases">
        <authorList>
            <consortium name="Pathogen Informatics"/>
        </authorList>
    </citation>
    <scope>NUCLEOTIDE SEQUENCE [LARGE SCALE GENOMIC DNA]</scope>
    <source>
        <strain evidence="1 2">NCTC11865</strain>
    </source>
</reference>
<dbReference type="AlphaFoldDB" id="A0A239WKM5"/>
<name>A0A239WKM5_9ACTN</name>
<evidence type="ECO:0000313" key="1">
    <source>
        <dbReference type="EMBL" id="SNV34463.1"/>
    </source>
</evidence>
<dbReference type="KEGG" id="cgrn:4412665_01121"/>
<protein>
    <submittedName>
        <fullName evidence="1">Uncharacterized protein</fullName>
    </submittedName>
</protein>